<dbReference type="Gene3D" id="3.40.50.1820">
    <property type="entry name" value="alpha/beta hydrolase"/>
    <property type="match status" value="1"/>
</dbReference>
<dbReference type="SUPFAM" id="SSF158230">
    <property type="entry name" value="PRP4-like"/>
    <property type="match status" value="1"/>
</dbReference>
<dbReference type="InterPro" id="IPR014906">
    <property type="entry name" value="PRP4-like"/>
</dbReference>
<comment type="similarity">
    <text evidence="1">Belongs to the type-B carboxylesterase/lipase family.</text>
</comment>
<evidence type="ECO:0000256" key="1">
    <source>
        <dbReference type="ARBA" id="ARBA00005964"/>
    </source>
</evidence>
<dbReference type="InterPro" id="IPR001611">
    <property type="entry name" value="Leu-rich_rpt"/>
</dbReference>
<evidence type="ECO:0000313" key="11">
    <source>
        <dbReference type="EMBL" id="CAB3367352.1"/>
    </source>
</evidence>
<dbReference type="EMBL" id="CADEPI010000030">
    <property type="protein sequence ID" value="CAB3367352.1"/>
    <property type="molecule type" value="Genomic_DNA"/>
</dbReference>
<dbReference type="Gene3D" id="3.80.10.10">
    <property type="entry name" value="Ribonuclease Inhibitor"/>
    <property type="match status" value="2"/>
</dbReference>
<dbReference type="PANTHER" id="PTHR23119:SF44">
    <property type="entry name" value="PROTEIN LAP4"/>
    <property type="match status" value="1"/>
</dbReference>
<evidence type="ECO:0000256" key="3">
    <source>
        <dbReference type="ARBA" id="ARBA00022614"/>
    </source>
</evidence>
<feature type="region of interest" description="Disordered" evidence="8">
    <location>
        <begin position="1775"/>
        <end position="1805"/>
    </location>
</feature>
<dbReference type="SMART" id="SM00365">
    <property type="entry name" value="LRR_SD22"/>
    <property type="match status" value="6"/>
</dbReference>
<feature type="signal peptide" evidence="9">
    <location>
        <begin position="1"/>
        <end position="20"/>
    </location>
</feature>
<dbReference type="InterPro" id="IPR019826">
    <property type="entry name" value="Carboxylesterase_B_AS"/>
</dbReference>
<dbReference type="CDD" id="cd06704">
    <property type="entry name" value="PDZ1_Scribble-like"/>
    <property type="match status" value="1"/>
</dbReference>
<dbReference type="FunFam" id="3.80.10.10:FF:000118">
    <property type="entry name" value="Leucine rich repeat containing 7"/>
    <property type="match status" value="1"/>
</dbReference>
<dbReference type="InterPro" id="IPR055414">
    <property type="entry name" value="LRR_R13L4/SHOC2-like"/>
</dbReference>
<feature type="domain" description="PDZ" evidence="10">
    <location>
        <begin position="2153"/>
        <end position="2243"/>
    </location>
</feature>
<gene>
    <name evidence="11" type="ORF">CLODIP_2_CD00323</name>
</gene>
<dbReference type="InterPro" id="IPR032675">
    <property type="entry name" value="LRR_dom_sf"/>
</dbReference>
<feature type="compositionally biased region" description="Pro residues" evidence="8">
    <location>
        <begin position="2907"/>
        <end position="2917"/>
    </location>
</feature>
<keyword evidence="9" id="KW-0732">Signal</keyword>
<dbReference type="GO" id="GO:0008380">
    <property type="term" value="P:RNA splicing"/>
    <property type="evidence" value="ECO:0007669"/>
    <property type="project" value="InterPro"/>
</dbReference>
<dbReference type="Pfam" id="PF08799">
    <property type="entry name" value="PRP4"/>
    <property type="match status" value="1"/>
</dbReference>
<dbReference type="Pfam" id="PF13855">
    <property type="entry name" value="LRR_8"/>
    <property type="match status" value="1"/>
</dbReference>
<feature type="compositionally biased region" description="Basic and acidic residues" evidence="8">
    <location>
        <begin position="2867"/>
        <end position="2889"/>
    </location>
</feature>
<dbReference type="SUPFAM" id="SSF47938">
    <property type="entry name" value="Functional domain of the splicing factor Prp18"/>
    <property type="match status" value="1"/>
</dbReference>
<dbReference type="FunFam" id="4.10.280.110:FF:000001">
    <property type="entry name" value="pre-mRNA-splicing factor 18 isoform X2"/>
    <property type="match status" value="1"/>
</dbReference>
<dbReference type="GO" id="GO:0098968">
    <property type="term" value="P:neurotransmitter receptor transport postsynaptic membrane to endosome"/>
    <property type="evidence" value="ECO:0007669"/>
    <property type="project" value="TreeGrafter"/>
</dbReference>
<dbReference type="InterPro" id="IPR002018">
    <property type="entry name" value="CarbesteraseB"/>
</dbReference>
<feature type="region of interest" description="Disordered" evidence="8">
    <location>
        <begin position="2358"/>
        <end position="2381"/>
    </location>
</feature>
<dbReference type="Gene3D" id="1.20.940.10">
    <property type="entry name" value="Functional domain of the splicing factor Prp18"/>
    <property type="match status" value="1"/>
</dbReference>
<feature type="region of interest" description="Disordered" evidence="8">
    <location>
        <begin position="1971"/>
        <end position="2059"/>
    </location>
</feature>
<dbReference type="GO" id="GO:0005912">
    <property type="term" value="C:adherens junction"/>
    <property type="evidence" value="ECO:0007669"/>
    <property type="project" value="TreeGrafter"/>
</dbReference>
<evidence type="ECO:0000259" key="10">
    <source>
        <dbReference type="PROSITE" id="PS50106"/>
    </source>
</evidence>
<dbReference type="GO" id="GO:0052689">
    <property type="term" value="F:carboxylic ester hydrolase activity"/>
    <property type="evidence" value="ECO:0007669"/>
    <property type="project" value="UniProtKB-KW"/>
</dbReference>
<evidence type="ECO:0000256" key="4">
    <source>
        <dbReference type="ARBA" id="ARBA00022737"/>
    </source>
</evidence>
<feature type="compositionally biased region" description="Basic residues" evidence="8">
    <location>
        <begin position="2965"/>
        <end position="2980"/>
    </location>
</feature>
<dbReference type="Pfam" id="PF00595">
    <property type="entry name" value="PDZ"/>
    <property type="match status" value="4"/>
</dbReference>
<feature type="compositionally biased region" description="Polar residues" evidence="8">
    <location>
        <begin position="1462"/>
        <end position="1471"/>
    </location>
</feature>
<dbReference type="GO" id="GO:0045211">
    <property type="term" value="C:postsynaptic membrane"/>
    <property type="evidence" value="ECO:0007669"/>
    <property type="project" value="TreeGrafter"/>
</dbReference>
<dbReference type="CDD" id="cd06701">
    <property type="entry name" value="PDZ4_Scribble-like"/>
    <property type="match status" value="1"/>
</dbReference>
<feature type="domain" description="PDZ" evidence="10">
    <location>
        <begin position="1838"/>
        <end position="1932"/>
    </location>
</feature>
<dbReference type="GO" id="GO:0016323">
    <property type="term" value="C:basolateral plasma membrane"/>
    <property type="evidence" value="ECO:0007669"/>
    <property type="project" value="TreeGrafter"/>
</dbReference>
<feature type="compositionally biased region" description="Low complexity" evidence="8">
    <location>
        <begin position="2466"/>
        <end position="2477"/>
    </location>
</feature>
<evidence type="ECO:0000256" key="2">
    <source>
        <dbReference type="ARBA" id="ARBA00022487"/>
    </source>
</evidence>
<dbReference type="InterPro" id="IPR001478">
    <property type="entry name" value="PDZ"/>
</dbReference>
<keyword evidence="2" id="KW-0719">Serine esterase</keyword>
<accession>A0A8S1CIA6</accession>
<dbReference type="Gene3D" id="2.30.42.10">
    <property type="match status" value="4"/>
</dbReference>
<evidence type="ECO:0000256" key="5">
    <source>
        <dbReference type="ARBA" id="ARBA00022801"/>
    </source>
</evidence>
<dbReference type="GO" id="GO:0014069">
    <property type="term" value="C:postsynaptic density"/>
    <property type="evidence" value="ECO:0007669"/>
    <property type="project" value="TreeGrafter"/>
</dbReference>
<dbReference type="Proteomes" id="UP000494165">
    <property type="component" value="Unassembled WGS sequence"/>
</dbReference>
<dbReference type="InterPro" id="IPR004098">
    <property type="entry name" value="Prp18"/>
</dbReference>
<protein>
    <recommendedName>
        <fullName evidence="7">PRP18 homolog</fullName>
    </recommendedName>
</protein>
<proteinExistence type="inferred from homology"/>
<keyword evidence="12" id="KW-1185">Reference proteome</keyword>
<feature type="region of interest" description="Disordered" evidence="8">
    <location>
        <begin position="632"/>
        <end position="663"/>
    </location>
</feature>
<dbReference type="SMART" id="SM00228">
    <property type="entry name" value="PDZ"/>
    <property type="match status" value="4"/>
</dbReference>
<keyword evidence="4" id="KW-0677">Repeat</keyword>
<dbReference type="Pfam" id="PF23598">
    <property type="entry name" value="LRR_14"/>
    <property type="match status" value="1"/>
</dbReference>
<sequence length="2980" mass="328077">MTSALTGFLILCALGALALAQESEKRPPVLTIEGLGDVQGTYGKSRDGRTFESYRGVRFAQSPKTSNRRFLPPIPEEPWEEQVNATWYGRHCTQTSPLKGNDFYTLHRLGQSDIEEQADADLEDCLFVQVYTPKRDPEQLMPVMVWFHGGAFVDGSSLIYGPQFFMDHDVVIVVPHYRLGPLGFMSLEIDEIPGNAGMFDQIEALRWVQNYIHSFGGDKDQVTIFGESAGAASVSFLAITPLAKGLFKRIIAESGAAMDEWTIDRNPVYNALGVARHAGCDQPEGSQELVNCLKTVDPLVLTKAYKNMWKPEQIAMGRTGFGGCTPIIQTAGEIKYIDKEIMEYWNDPEFESVPAMYGTNKHEGTYVMAIAYNDFLRPNGLTDDFNFLKYDCIDVFLNLFGVRDNGYFVGDAVEYEYIGIDRMGNLTAMIPGMVDFSGVAFLKGASYENMKLHSKFGKSYWYTFNFNGTLSLWFAIASSVCVPFPGGVCHANELLMLWSIPVLDQVLDPEEEDLSRKMVKMWYNYAAYGEPNPPANPVEGVPPIQEWSEESNTYIRLDNPVEVPVDFTKEYTIAKEEDFSLETNKYSERRKMEALKAEIARKRKLLEESKVLTPGQKYFKRNDLLAKQEADYLKNQSSTSKPEEAATKQLNKESSGNEDVGRTLPRKEAIRRLRDRGEPILLFGELEVDAFKRLRKLEILEPEINKGMRNDFQAALEEVDEEQSKEEMLYKKKGEGRDEDAGPSGEGDGSNTPKTDDEVEEDSWEKIKEDAAAQLDKGSRHTDMAIILRLLKFLLNMWGDEMKGRSQGEKSSTKGRNALAMFKQTQLYVKPLFAKLKKGNLPDDISDSLTDIVKHLLNRNYLKANDCYLMMAIGNAPWPIGVTMVGIHARTGREKISSKNVAHVMNDETQRKKSLIRGVLWRLTTANWNLCLSEQVRPVCRVFRPVEDARLATMFRCIPIFKGCNRQVDYVDKRHCSLQTVPEDILRYSRSLEELLLDSNHIRDLPKNFFRLNKLRKLGLSDNEVQRLPSDIQNFENLVELDVSRNDIPDIPEQIKFLKALQVADFSSNPISRLPNGFTQLMNLTVLGLNDMSLTNLPSDLGSLTSLTSLELRENLLRQLPDSLAHLTKLERLDLGDNEIDMLPHHIGQLPALQELWLDHNQLQYLPPEMGELKKLTCLDVSENRLEALPDEIGGLESLTDLHLSQNVLEVLPDGLGKLHKLTILKVDQNRLSNLNACIGMCCNLQELILTENFLTQLPATIGQLVKLTNLNVDRNSLQTIPREIGHLCRLGVLSLRDNRLLYLPQEIGHCKALQVLDIAGNRLQYLPMSLATLGLKAVWLSENQAQPMLKFQTDIDEATGEEVLTCFLLPQQEMRHHEGFGHVNHSLNSDGEEEEVEEEDDRTWQERENSRTHSVKFTDAHDPKAEDRDTPFVRQNTPHPRELKAKAHKLFGKGGKDGRSSMDSQGQDYSNMDGEADLPLEQQELPSKLEEQRELHVINAKAAAAVAKAKAEARASTPMDDQVAAEEEEEEDEFADAMVVEESKPIVEPVVVAAAQNGHHHDVAEVEENETLVAVAAAAADDSTDLDLQEEGRVRFDPVSGKREEDEPRANRLHRRDTPHHLKNKRIQSAGSDREQVAQILAQAGKKKEDQEPANRLSGADLEPDSTDAAMPRYEDELRIIIEKRGQGLGLSIAGGRGSVPFRGNDESVFISKVTPGAPAELAGLRVGDRILAVNGMSLIGADHYEAVEMLKASGQTLDMIVGREILRPIIQVKQSPNPRAESAMDQPHHRPPSANGSINSFHSLPATPTVAVRNAPPTSASVIGREGMELRKEMVHTTLIRDSNGLGFSIAGGKGSPGFKEGSDVSVSPEAIYVSKITEGGAAEKDGKLLVGDKVISINGLDVQGARHDQAVAMLKGLERFVRLVIERDVWVPVGQTDPSGKVPHVFGVPKPYTGLHYAANSYMANRPNMTSYRRPNLSSSSPDSSTNFKLQGLRNEAVQLPPKSPPVSTLTSSVSQPENVSKVPPQPAPRRLNSISSQSELKTEEKAVVPVEPPSIPKPITNEDFEAMIPPHFLNNNAAAEDSAPSSGALVSVTIKKPDPVAQQLQEKFPPAPTALGKLTETIVKSCLTETVVTRVTDNKLKNEPVIIEDVVLDKSAGTLGFSIIGGTDHSSVPFGKHAPGIFISHVVPGGQAWNSGKLRMGDRILKVNDKDLEGCTHIQAVTALTDALSTITLSIQHDPLPDGYKEVTITKEDGEKLGMHIKGGTGSSKQGNPLDATDQGVFVSKINSSGAASRQGGLQVGQRILEVNGVSLLGASHLTAVNALRSAGNKIHLTVCQGYTREEVERLTREGKLTREIRSQSQSVSSLDMEDVEDTSKQEHNMELEMAEWEKEAAEKMRNLELEQQQQQQIVADSQAPLTTSTNDNALVEAQREKSTPEKVLDMVRAAEMLVPQLNSGSAANNANNNVASATGGDLAATPTTPKSPRLDLKTTTIVMSKHTLGPHTSTPAPSGPNPSRIPVLDKSAGGASASPSPPSLSPIPGHKSPSPKDGASPLPPLLSDSPLPTLDEVSGVEELAAAAATEEQDSVYSSAEDLLDPIIRSRRPNAKFTNTPVKVPATSGIPLPTSVSDKLKFFEKAMVEQQHPAAKTDRVFSFLSKDEVERMKQEEEKKIANLTHEELKTWAEMDQEEDDANVAAIAAATSEAASPRTSHIPVPIEPALSKPSVPPPISAKPSNLPSSVRTAKAEKRMREILANEGLLNEATANFAELSPAEQRQKQAEMRAAWRQARLKSLEQDALQAQMVIKKMSEMIETSPAALSPIECTAKTTTITTTLQPDKDNNLTENDDNLTARDEENNVTVETCREKIISLELSKPEVKPLERPTESPPPPPPSAVRAVSPPSEAPPPPPPAGSTPKSRIPRPSNLSLSSQPESDGDEDDAESSSTAAETPTSPLAAPTGVKRKRNKKKGARKGKH</sequence>
<feature type="region of interest" description="Disordered" evidence="8">
    <location>
        <begin position="732"/>
        <end position="764"/>
    </location>
</feature>
<feature type="compositionally biased region" description="Basic and acidic residues" evidence="8">
    <location>
        <begin position="1591"/>
        <end position="1611"/>
    </location>
</feature>
<feature type="chain" id="PRO_5035779991" description="PRP18 homolog" evidence="9">
    <location>
        <begin position="21"/>
        <end position="2980"/>
    </location>
</feature>
<dbReference type="InterPro" id="IPR029058">
    <property type="entry name" value="AB_hydrolase_fold"/>
</dbReference>
<dbReference type="GO" id="GO:0005681">
    <property type="term" value="C:spliceosomal complex"/>
    <property type="evidence" value="ECO:0007669"/>
    <property type="project" value="InterPro"/>
</dbReference>
<feature type="compositionally biased region" description="Acidic residues" evidence="8">
    <location>
        <begin position="1391"/>
        <end position="1402"/>
    </location>
</feature>
<feature type="domain" description="PDZ" evidence="10">
    <location>
        <begin position="1680"/>
        <end position="1767"/>
    </location>
</feature>
<dbReference type="Gene3D" id="4.10.280.110">
    <property type="entry name" value="Pre-mRNA processing factor 4 domain"/>
    <property type="match status" value="1"/>
</dbReference>
<dbReference type="GO" id="GO:0019901">
    <property type="term" value="F:protein kinase binding"/>
    <property type="evidence" value="ECO:0007669"/>
    <property type="project" value="TreeGrafter"/>
</dbReference>
<evidence type="ECO:0000256" key="9">
    <source>
        <dbReference type="SAM" id="SignalP"/>
    </source>
</evidence>
<dbReference type="CDD" id="cd06703">
    <property type="entry name" value="PDZ2_Scribble-like"/>
    <property type="match status" value="1"/>
</dbReference>
<dbReference type="InterPro" id="IPR036285">
    <property type="entry name" value="PRP4-like_sf"/>
</dbReference>
<dbReference type="SMART" id="SM00500">
    <property type="entry name" value="SFM"/>
    <property type="match status" value="1"/>
</dbReference>
<dbReference type="PANTHER" id="PTHR23119">
    <property type="entry name" value="DISCS LARGE"/>
    <property type="match status" value="1"/>
</dbReference>
<feature type="compositionally biased region" description="Basic and acidic residues" evidence="8">
    <location>
        <begin position="1403"/>
        <end position="1432"/>
    </location>
</feature>
<feature type="compositionally biased region" description="Low complexity" evidence="8">
    <location>
        <begin position="2947"/>
        <end position="2964"/>
    </location>
</feature>
<dbReference type="PROSITE" id="PS00122">
    <property type="entry name" value="CARBOXYLESTERASE_B_1"/>
    <property type="match status" value="1"/>
</dbReference>
<comment type="caution">
    <text evidence="11">The sequence shown here is derived from an EMBL/GenBank/DDBJ whole genome shotgun (WGS) entry which is preliminary data.</text>
</comment>
<dbReference type="GO" id="GO:0098609">
    <property type="term" value="P:cell-cell adhesion"/>
    <property type="evidence" value="ECO:0007669"/>
    <property type="project" value="TreeGrafter"/>
</dbReference>
<dbReference type="GO" id="GO:0043113">
    <property type="term" value="P:receptor clustering"/>
    <property type="evidence" value="ECO:0007669"/>
    <property type="project" value="TreeGrafter"/>
</dbReference>
<dbReference type="SMART" id="SM00369">
    <property type="entry name" value="LRR_TYP"/>
    <property type="match status" value="13"/>
</dbReference>
<dbReference type="OrthoDB" id="2187496at2759"/>
<feature type="region of interest" description="Disordered" evidence="8">
    <location>
        <begin position="1382"/>
        <end position="1475"/>
    </location>
</feature>
<organism evidence="11 12">
    <name type="scientific">Cloeon dipterum</name>
    <dbReference type="NCBI Taxonomy" id="197152"/>
    <lineage>
        <taxon>Eukaryota</taxon>
        <taxon>Metazoa</taxon>
        <taxon>Ecdysozoa</taxon>
        <taxon>Arthropoda</taxon>
        <taxon>Hexapoda</taxon>
        <taxon>Insecta</taxon>
        <taxon>Pterygota</taxon>
        <taxon>Palaeoptera</taxon>
        <taxon>Ephemeroptera</taxon>
        <taxon>Pisciforma</taxon>
        <taxon>Baetidae</taxon>
        <taxon>Cloeon</taxon>
    </lineage>
</organism>
<feature type="domain" description="PDZ" evidence="10">
    <location>
        <begin position="2250"/>
        <end position="2343"/>
    </location>
</feature>
<dbReference type="SMART" id="SM00364">
    <property type="entry name" value="LRR_BAC"/>
    <property type="match status" value="10"/>
</dbReference>
<feature type="region of interest" description="Disordered" evidence="8">
    <location>
        <begin position="2466"/>
        <end position="2570"/>
    </location>
</feature>
<dbReference type="SUPFAM" id="SSF50156">
    <property type="entry name" value="PDZ domain-like"/>
    <property type="match status" value="4"/>
</dbReference>
<evidence type="ECO:0000256" key="8">
    <source>
        <dbReference type="SAM" id="MobiDB-lite"/>
    </source>
</evidence>
<dbReference type="Pfam" id="PF00135">
    <property type="entry name" value="COesterase"/>
    <property type="match status" value="1"/>
</dbReference>
<keyword evidence="6" id="KW-0325">Glycoprotein</keyword>
<dbReference type="SUPFAM" id="SSF53474">
    <property type="entry name" value="alpha/beta-Hydrolases"/>
    <property type="match status" value="1"/>
</dbReference>
<reference evidence="11 12" key="1">
    <citation type="submission" date="2020-04" db="EMBL/GenBank/DDBJ databases">
        <authorList>
            <person name="Alioto T."/>
            <person name="Alioto T."/>
            <person name="Gomez Garrido J."/>
        </authorList>
    </citation>
    <scope>NUCLEOTIDE SEQUENCE [LARGE SCALE GENOMIC DNA]</scope>
</reference>
<dbReference type="InterPro" id="IPR036034">
    <property type="entry name" value="PDZ_sf"/>
</dbReference>
<dbReference type="InterPro" id="IPR050614">
    <property type="entry name" value="Synaptic_Scaffolding_LAP-MAGUK"/>
</dbReference>
<feature type="compositionally biased region" description="Low complexity" evidence="8">
    <location>
        <begin position="2009"/>
        <end position="2020"/>
    </location>
</feature>
<evidence type="ECO:0000256" key="7">
    <source>
        <dbReference type="ARBA" id="ARBA00031388"/>
    </source>
</evidence>
<keyword evidence="3" id="KW-0433">Leucine-rich repeat</keyword>
<feature type="region of interest" description="Disordered" evidence="8">
    <location>
        <begin position="1584"/>
        <end position="1669"/>
    </location>
</feature>
<dbReference type="Pfam" id="PF02840">
    <property type="entry name" value="Prp18"/>
    <property type="match status" value="1"/>
</dbReference>
<dbReference type="FunFam" id="3.80.10.10:FF:000076">
    <property type="entry name" value="protein lap4 isoform X23"/>
    <property type="match status" value="1"/>
</dbReference>
<dbReference type="GO" id="GO:0045197">
    <property type="term" value="P:establishment or maintenance of epithelial cell apical/basal polarity"/>
    <property type="evidence" value="ECO:0007669"/>
    <property type="project" value="TreeGrafter"/>
</dbReference>
<feature type="region of interest" description="Disordered" evidence="8">
    <location>
        <begin position="2835"/>
        <end position="2980"/>
    </location>
</feature>
<dbReference type="SUPFAM" id="SSF52058">
    <property type="entry name" value="L domain-like"/>
    <property type="match status" value="1"/>
</dbReference>
<evidence type="ECO:0000313" key="12">
    <source>
        <dbReference type="Proteomes" id="UP000494165"/>
    </source>
</evidence>
<keyword evidence="5" id="KW-0378">Hydrolase</keyword>
<name>A0A8S1CIA6_9INSE</name>
<dbReference type="InterPro" id="IPR003591">
    <property type="entry name" value="Leu-rich_rpt_typical-subtyp"/>
</dbReference>
<dbReference type="SUPFAM" id="SSF52075">
    <property type="entry name" value="Outer arm dynein light chain 1"/>
    <property type="match status" value="1"/>
</dbReference>
<dbReference type="PROSITE" id="PS50106">
    <property type="entry name" value="PDZ"/>
    <property type="match status" value="4"/>
</dbReference>
<feature type="compositionally biased region" description="Polar residues" evidence="8">
    <location>
        <begin position="1971"/>
        <end position="1980"/>
    </location>
</feature>
<feature type="compositionally biased region" description="Basic residues" evidence="8">
    <location>
        <begin position="1612"/>
        <end position="1627"/>
    </location>
</feature>
<dbReference type="GO" id="GO:0098887">
    <property type="term" value="P:neurotransmitter receptor transport, endosome to postsynaptic membrane"/>
    <property type="evidence" value="ECO:0007669"/>
    <property type="project" value="TreeGrafter"/>
</dbReference>
<evidence type="ECO:0000256" key="6">
    <source>
        <dbReference type="ARBA" id="ARBA00023180"/>
    </source>
</evidence>
<dbReference type="PROSITE" id="PS51450">
    <property type="entry name" value="LRR"/>
    <property type="match status" value="3"/>
</dbReference>